<evidence type="ECO:0000313" key="3">
    <source>
        <dbReference type="Proteomes" id="UP000079169"/>
    </source>
</evidence>
<sequence length="633" mass="72353">MERPRTRAGRDSVSSATREDNRPLSRRGEQLNMSASRSSSRLSSSISSQSSGRPPSSARPPSAARPVSVARPPSAFRSTSRLSSASGLPPPKMPGTGATQFSDSDRLVTQQGLSGLRTGSALRGPGFRQVQDKRYYEGLLQLKIRDLTNEITRLKRQIELSAKEHATFLLYDKRVKEMATELTELQGKLSDYNLTMDKVNTQTNIADIEEEYLELRAANDIETRHLEEQFTERSKKQHQLHELEAEIEKERKHTESIIESMDPDLKNGYLELQAKHKALLHQMDTAQEQVDTLSYQTAVLREKMSGSSVKLEAVQLYEQLAELEEQYNALLEEEESKLNPEQEREKLLLQIKNDNYEISNAEANMQTVENQIKEAEAQLEQLNQDLEESHSEKHQKYMELKKREDIIETFLSSFDETRRAERDKISHLESTIVATLNQQSRHMATLPPTQSDLQALRNSSNQSVVSNSDKSVETLQTELRQLNLNLAKVEAMDTKIKLEIESLNEQIASMRKDIVVYEDIDGLKNKAEAKRSDLMKEKQALLEEKEILLEQQDSVRKSLLELQSQLDQNDSYIQLSNQEKRLAQIEQTNYTLDEFIKNKLSETNFVPVKDKCVELVEGYNRLLKVSYQDTVHG</sequence>
<dbReference type="PANTHER" id="PTHR31432">
    <property type="entry name" value="INTRAFLAGELLAR TRANSPORT PROTEIN 74 HOMOLOG"/>
    <property type="match status" value="1"/>
</dbReference>
<reference evidence="4 5" key="1">
    <citation type="submission" date="2025-04" db="UniProtKB">
        <authorList>
            <consortium name="RefSeq"/>
        </authorList>
    </citation>
    <scope>IDENTIFICATION</scope>
</reference>
<keyword evidence="1" id="KW-0175">Coiled coil</keyword>
<feature type="coiled-coil region" evidence="1">
    <location>
        <begin position="137"/>
        <end position="403"/>
    </location>
</feature>
<dbReference type="GO" id="GO:0030992">
    <property type="term" value="C:intraciliary transport particle B"/>
    <property type="evidence" value="ECO:0007669"/>
    <property type="project" value="InterPro"/>
</dbReference>
<proteinExistence type="predicted"/>
<feature type="compositionally biased region" description="Low complexity" evidence="2">
    <location>
        <begin position="34"/>
        <end position="75"/>
    </location>
</feature>
<dbReference type="GO" id="GO:0048487">
    <property type="term" value="F:beta-tubulin binding"/>
    <property type="evidence" value="ECO:0007669"/>
    <property type="project" value="InterPro"/>
</dbReference>
<gene>
    <name evidence="4 5" type="primary">LOC103511367</name>
</gene>
<feature type="region of interest" description="Disordered" evidence="2">
    <location>
        <begin position="1"/>
        <end position="103"/>
    </location>
</feature>
<dbReference type="RefSeq" id="XP_017300447.1">
    <property type="nucleotide sequence ID" value="XM_017444958.2"/>
</dbReference>
<protein>
    <submittedName>
        <fullName evidence="5">Intraflagellar transport protein 74 homolog isoform X1</fullName>
    </submittedName>
    <submittedName>
        <fullName evidence="4">Intraflagellar transport protein 74 homolog isoform X2</fullName>
    </submittedName>
</protein>
<dbReference type="GeneID" id="103511367"/>
<feature type="coiled-coil region" evidence="1">
    <location>
        <begin position="465"/>
        <end position="551"/>
    </location>
</feature>
<feature type="compositionally biased region" description="Polar residues" evidence="2">
    <location>
        <begin position="76"/>
        <end position="86"/>
    </location>
</feature>
<dbReference type="STRING" id="121845.A0A1S3D654"/>
<dbReference type="InterPro" id="IPR029602">
    <property type="entry name" value="IFT74"/>
</dbReference>
<dbReference type="KEGG" id="dci:103511367"/>
<feature type="compositionally biased region" description="Basic and acidic residues" evidence="2">
    <location>
        <begin position="17"/>
        <end position="29"/>
    </location>
</feature>
<accession>A0A1S3D654</accession>
<dbReference type="Proteomes" id="UP000079169">
    <property type="component" value="Unplaced"/>
</dbReference>
<organism evidence="3 4">
    <name type="scientific">Diaphorina citri</name>
    <name type="common">Asian citrus psyllid</name>
    <dbReference type="NCBI Taxonomy" id="121845"/>
    <lineage>
        <taxon>Eukaryota</taxon>
        <taxon>Metazoa</taxon>
        <taxon>Ecdysozoa</taxon>
        <taxon>Arthropoda</taxon>
        <taxon>Hexapoda</taxon>
        <taxon>Insecta</taxon>
        <taxon>Pterygota</taxon>
        <taxon>Neoptera</taxon>
        <taxon>Paraneoptera</taxon>
        <taxon>Hemiptera</taxon>
        <taxon>Sternorrhyncha</taxon>
        <taxon>Psylloidea</taxon>
        <taxon>Psyllidae</taxon>
        <taxon>Diaphorininae</taxon>
        <taxon>Diaphorina</taxon>
    </lineage>
</organism>
<dbReference type="GO" id="GO:0005929">
    <property type="term" value="C:cilium"/>
    <property type="evidence" value="ECO:0007669"/>
    <property type="project" value="TreeGrafter"/>
</dbReference>
<evidence type="ECO:0000256" key="1">
    <source>
        <dbReference type="SAM" id="Coils"/>
    </source>
</evidence>
<dbReference type="RefSeq" id="XP_008474310.1">
    <property type="nucleotide sequence ID" value="XM_008476088.3"/>
</dbReference>
<keyword evidence="3" id="KW-1185">Reference proteome</keyword>
<dbReference type="OMA" id="RYWEELM"/>
<dbReference type="PANTHER" id="PTHR31432:SF0">
    <property type="entry name" value="INTRAFLAGELLAR TRANSPORT PROTEIN 74 HOMOLOG"/>
    <property type="match status" value="1"/>
</dbReference>
<evidence type="ECO:0000313" key="4">
    <source>
        <dbReference type="RefSeq" id="XP_008474310.1"/>
    </source>
</evidence>
<dbReference type="AlphaFoldDB" id="A0A1S3D654"/>
<dbReference type="PaxDb" id="121845-A0A1S3D654"/>
<dbReference type="GO" id="GO:0035735">
    <property type="term" value="P:intraciliary transport involved in cilium assembly"/>
    <property type="evidence" value="ECO:0007669"/>
    <property type="project" value="TreeGrafter"/>
</dbReference>
<evidence type="ECO:0000256" key="2">
    <source>
        <dbReference type="SAM" id="MobiDB-lite"/>
    </source>
</evidence>
<name>A0A1S3D654_DIACI</name>
<feature type="compositionally biased region" description="Basic and acidic residues" evidence="2">
    <location>
        <begin position="1"/>
        <end position="10"/>
    </location>
</feature>
<evidence type="ECO:0000313" key="5">
    <source>
        <dbReference type="RefSeq" id="XP_017300447.1"/>
    </source>
</evidence>